<dbReference type="EMBL" id="CAKOAT010396265">
    <property type="protein sequence ID" value="CAH8365920.1"/>
    <property type="molecule type" value="Genomic_DNA"/>
</dbReference>
<dbReference type="InterPro" id="IPR032675">
    <property type="entry name" value="LRR_dom_sf"/>
</dbReference>
<dbReference type="SUPFAM" id="SSF52047">
    <property type="entry name" value="RNI-like"/>
    <property type="match status" value="1"/>
</dbReference>
<dbReference type="AlphaFoldDB" id="A0ABC8L3B8"/>
<accession>A0ABC8L3B8</accession>
<gene>
    <name evidence="1" type="ORF">ERUC_LOCUS30465</name>
</gene>
<evidence type="ECO:0000313" key="1">
    <source>
        <dbReference type="EMBL" id="CAH8365920.1"/>
    </source>
</evidence>
<dbReference type="Gene3D" id="3.80.10.10">
    <property type="entry name" value="Ribonuclease Inhibitor"/>
    <property type="match status" value="1"/>
</dbReference>
<keyword evidence="2" id="KW-1185">Reference proteome</keyword>
<proteinExistence type="predicted"/>
<reference evidence="1 2" key="1">
    <citation type="submission" date="2022-03" db="EMBL/GenBank/DDBJ databases">
        <authorList>
            <person name="Macdonald S."/>
            <person name="Ahmed S."/>
            <person name="Newling K."/>
        </authorList>
    </citation>
    <scope>NUCLEOTIDE SEQUENCE [LARGE SCALE GENOMIC DNA]</scope>
</reference>
<comment type="caution">
    <text evidence="1">The sequence shown here is derived from an EMBL/GenBank/DDBJ whole genome shotgun (WGS) entry which is preliminary data.</text>
</comment>
<evidence type="ECO:0000313" key="2">
    <source>
        <dbReference type="Proteomes" id="UP001642260"/>
    </source>
</evidence>
<protein>
    <submittedName>
        <fullName evidence="1">Uncharacterized protein</fullName>
    </submittedName>
</protein>
<dbReference type="Proteomes" id="UP001642260">
    <property type="component" value="Unassembled WGS sequence"/>
</dbReference>
<sequence>MCSFFHKRVELLYLEHCSFMTIGGLESVLLSCKGLQRLVVVSCSKIKDNEVTPQLASLFSVLKELKWRPVRRYLLSADLESIGMWGKGGKVFTILKG</sequence>
<name>A0ABC8L3B8_ERUVS</name>
<organism evidence="1 2">
    <name type="scientific">Eruca vesicaria subsp. sativa</name>
    <name type="common">Garden rocket</name>
    <name type="synonym">Eruca sativa</name>
    <dbReference type="NCBI Taxonomy" id="29727"/>
    <lineage>
        <taxon>Eukaryota</taxon>
        <taxon>Viridiplantae</taxon>
        <taxon>Streptophyta</taxon>
        <taxon>Embryophyta</taxon>
        <taxon>Tracheophyta</taxon>
        <taxon>Spermatophyta</taxon>
        <taxon>Magnoliopsida</taxon>
        <taxon>eudicotyledons</taxon>
        <taxon>Gunneridae</taxon>
        <taxon>Pentapetalae</taxon>
        <taxon>rosids</taxon>
        <taxon>malvids</taxon>
        <taxon>Brassicales</taxon>
        <taxon>Brassicaceae</taxon>
        <taxon>Brassiceae</taxon>
        <taxon>Eruca</taxon>
    </lineage>
</organism>